<dbReference type="EMBL" id="JACNJD010000233">
    <property type="protein sequence ID" value="MBC8177751.1"/>
    <property type="molecule type" value="Genomic_DNA"/>
</dbReference>
<feature type="domain" description="MaoC-like" evidence="1">
    <location>
        <begin position="160"/>
        <end position="254"/>
    </location>
</feature>
<dbReference type="GO" id="GO:0004300">
    <property type="term" value="F:enoyl-CoA hydratase activity"/>
    <property type="evidence" value="ECO:0007669"/>
    <property type="project" value="TreeGrafter"/>
</dbReference>
<evidence type="ECO:0000259" key="2">
    <source>
        <dbReference type="Pfam" id="PF22622"/>
    </source>
</evidence>
<dbReference type="InterPro" id="IPR054357">
    <property type="entry name" value="MFE-2_N"/>
</dbReference>
<dbReference type="PANTHER" id="PTHR13078">
    <property type="entry name" value="PEROXISOMAL MULTIFUNCTIONAL ENZYME TYPE 2-RELATED"/>
    <property type="match status" value="1"/>
</dbReference>
<sequence length="281" mass="30561">MSVVDLNVIGNKSEPVVFEYTWKDVALYAIGVGASADDLPLVYEGSPGGIRVLPSFCVAPAIKAFPYVGEDIEWSRMLHGEQTIRLSRPFPPEGRIVQVGEVTNIYDKGKGAVYHIQITGRTEEGDHLYDANWAIFYLGAGGFGGDPGPKVDPLDPPEGVEPDLTISSKVAENQAVLYRLSGDLNPLHLDPEAARRGGFDRPILHGLCTYGFAVRAIVNGVLGGDVGRFRNFMARFSDVVYPGDTLTTQCWIDKGRCLVRVNTDRGVALKNGVCEFAESEE</sequence>
<evidence type="ECO:0000259" key="1">
    <source>
        <dbReference type="Pfam" id="PF01575"/>
    </source>
</evidence>
<gene>
    <name evidence="3" type="ORF">H8E19_10135</name>
</gene>
<feature type="domain" description="Peroxisomal multifunctional enzyme type 2-like N-terminal" evidence="2">
    <location>
        <begin position="18"/>
        <end position="139"/>
    </location>
</feature>
<dbReference type="SUPFAM" id="SSF54637">
    <property type="entry name" value="Thioesterase/thiol ester dehydrase-isomerase"/>
    <property type="match status" value="2"/>
</dbReference>
<dbReference type="InterPro" id="IPR002539">
    <property type="entry name" value="MaoC-like_dom"/>
</dbReference>
<protein>
    <submittedName>
        <fullName evidence="3">MaoC family dehydratase N-terminal domain-containing protein</fullName>
    </submittedName>
</protein>
<dbReference type="PANTHER" id="PTHR13078:SF56">
    <property type="entry name" value="PEROXISOMAL MULTIFUNCTIONAL ENZYME TYPE 2"/>
    <property type="match status" value="1"/>
</dbReference>
<evidence type="ECO:0000313" key="3">
    <source>
        <dbReference type="EMBL" id="MBC8177751.1"/>
    </source>
</evidence>
<accession>A0A8J6N0X4</accession>
<dbReference type="Pfam" id="PF22622">
    <property type="entry name" value="MFE-2_hydrat-2_N"/>
    <property type="match status" value="1"/>
</dbReference>
<dbReference type="CDD" id="cd03448">
    <property type="entry name" value="HDE_HSD"/>
    <property type="match status" value="1"/>
</dbReference>
<comment type="caution">
    <text evidence="3">The sequence shown here is derived from an EMBL/GenBank/DDBJ whole genome shotgun (WGS) entry which is preliminary data.</text>
</comment>
<dbReference type="InterPro" id="IPR029069">
    <property type="entry name" value="HotDog_dom_sf"/>
</dbReference>
<dbReference type="GO" id="GO:0003857">
    <property type="term" value="F:(3S)-3-hydroxyacyl-CoA dehydrogenase (NAD+) activity"/>
    <property type="evidence" value="ECO:0007669"/>
    <property type="project" value="TreeGrafter"/>
</dbReference>
<proteinExistence type="predicted"/>
<reference evidence="3 4" key="1">
    <citation type="submission" date="2020-08" db="EMBL/GenBank/DDBJ databases">
        <title>Bridging the membrane lipid divide: bacteria of the FCB group superphylum have the potential to synthesize archaeal ether lipids.</title>
        <authorList>
            <person name="Villanueva L."/>
            <person name="Von Meijenfeldt F.A.B."/>
            <person name="Westbye A.B."/>
            <person name="Yadav S."/>
            <person name="Hopmans E.C."/>
            <person name="Dutilh B.E."/>
            <person name="Sinninghe Damste J.S."/>
        </authorList>
    </citation>
    <scope>NUCLEOTIDE SEQUENCE [LARGE SCALE GENOMIC DNA]</scope>
    <source>
        <strain evidence="3">NIOZ-UU27</strain>
    </source>
</reference>
<dbReference type="AlphaFoldDB" id="A0A8J6N0X4"/>
<name>A0A8J6N0X4_9DELT</name>
<dbReference type="Pfam" id="PF01575">
    <property type="entry name" value="MaoC_dehydratas"/>
    <property type="match status" value="1"/>
</dbReference>
<organism evidence="3 4">
    <name type="scientific">Candidatus Desulfacyla euxinica</name>
    <dbReference type="NCBI Taxonomy" id="2841693"/>
    <lineage>
        <taxon>Bacteria</taxon>
        <taxon>Deltaproteobacteria</taxon>
        <taxon>Candidatus Desulfacyla</taxon>
    </lineage>
</organism>
<dbReference type="Proteomes" id="UP000650524">
    <property type="component" value="Unassembled WGS sequence"/>
</dbReference>
<dbReference type="GO" id="GO:0006635">
    <property type="term" value="P:fatty acid beta-oxidation"/>
    <property type="evidence" value="ECO:0007669"/>
    <property type="project" value="TreeGrafter"/>
</dbReference>
<dbReference type="Gene3D" id="3.10.129.10">
    <property type="entry name" value="Hotdog Thioesterase"/>
    <property type="match status" value="2"/>
</dbReference>
<dbReference type="GO" id="GO:0044594">
    <property type="term" value="F:17-beta-hydroxysteroid dehydrogenase (NAD+) activity"/>
    <property type="evidence" value="ECO:0007669"/>
    <property type="project" value="TreeGrafter"/>
</dbReference>
<evidence type="ECO:0000313" key="4">
    <source>
        <dbReference type="Proteomes" id="UP000650524"/>
    </source>
</evidence>